<dbReference type="eggNOG" id="ENOG5034AS7">
    <property type="taxonomic scope" value="Bacteria"/>
</dbReference>
<name>G8R5J4_OWEHD</name>
<evidence type="ECO:0000313" key="2">
    <source>
        <dbReference type="EMBL" id="AEV33268.1"/>
    </source>
</evidence>
<dbReference type="KEGG" id="oho:Oweho_2296"/>
<protein>
    <submittedName>
        <fullName evidence="2">Uncharacterized protein</fullName>
    </submittedName>
</protein>
<dbReference type="OrthoDB" id="754288at2"/>
<dbReference type="Proteomes" id="UP000005631">
    <property type="component" value="Chromosome"/>
</dbReference>
<dbReference type="RefSeq" id="WP_014202617.1">
    <property type="nucleotide sequence ID" value="NC_016599.1"/>
</dbReference>
<sequence>MLKKYSLPQLIFLLASCYFSQAYAQMYDDSLAVDRHLVKISSNAYMNAMLKFTQRDTKEPLDKLEELGLTMDSECDEICETYLVEKKSKHKMQLPSGFDQGVMGIVFSPSNERFVIYSSYDGPDYTSYYFHRAEIVSYNLSNDTGLKAIHDELAHHLYNWSIEDLFWINENTVALKVYEGSRTTTGVEGGYKYFKLRLM</sequence>
<proteinExistence type="predicted"/>
<feature type="signal peptide" evidence="1">
    <location>
        <begin position="1"/>
        <end position="24"/>
    </location>
</feature>
<dbReference type="AlphaFoldDB" id="G8R5J4"/>
<organism evidence="2 3">
    <name type="scientific">Owenweeksia hongkongensis (strain DSM 17368 / CIP 108786 / JCM 12287 / NRRL B-23963 / UST20020801)</name>
    <dbReference type="NCBI Taxonomy" id="926562"/>
    <lineage>
        <taxon>Bacteria</taxon>
        <taxon>Pseudomonadati</taxon>
        <taxon>Bacteroidota</taxon>
        <taxon>Flavobacteriia</taxon>
        <taxon>Flavobacteriales</taxon>
        <taxon>Owenweeksiaceae</taxon>
        <taxon>Owenweeksia</taxon>
    </lineage>
</organism>
<evidence type="ECO:0000256" key="1">
    <source>
        <dbReference type="SAM" id="SignalP"/>
    </source>
</evidence>
<evidence type="ECO:0000313" key="3">
    <source>
        <dbReference type="Proteomes" id="UP000005631"/>
    </source>
</evidence>
<dbReference type="EMBL" id="CP003156">
    <property type="protein sequence ID" value="AEV33268.1"/>
    <property type="molecule type" value="Genomic_DNA"/>
</dbReference>
<reference evidence="2 3" key="1">
    <citation type="journal article" date="2012" name="Stand. Genomic Sci.">
        <title>Genome sequence of the orange-pigmented seawater bacterium Owenweeksia hongkongensis type strain (UST20020801(T)).</title>
        <authorList>
            <person name="Riedel T."/>
            <person name="Held B."/>
            <person name="Nolan M."/>
            <person name="Lucas S."/>
            <person name="Lapidus A."/>
            <person name="Tice H."/>
            <person name="Del Rio T.G."/>
            <person name="Cheng J.F."/>
            <person name="Han C."/>
            <person name="Tapia R."/>
            <person name="Goodwin L.A."/>
            <person name="Pitluck S."/>
            <person name="Liolios K."/>
            <person name="Mavromatis K."/>
            <person name="Pagani I."/>
            <person name="Ivanova N."/>
            <person name="Mikhailova N."/>
            <person name="Pati A."/>
            <person name="Chen A."/>
            <person name="Palaniappan K."/>
            <person name="Rohde M."/>
            <person name="Tindall B.J."/>
            <person name="Detter J.C."/>
            <person name="Goker M."/>
            <person name="Woyke T."/>
            <person name="Bristow J."/>
            <person name="Eisen J.A."/>
            <person name="Markowitz V."/>
            <person name="Hugenholtz P."/>
            <person name="Klenk H.P."/>
            <person name="Kyrpides N.C."/>
        </authorList>
    </citation>
    <scope>NUCLEOTIDE SEQUENCE</scope>
    <source>
        <strain evidence="3">DSM 17368 / JCM 12287 / NRRL B-23963</strain>
    </source>
</reference>
<keyword evidence="1" id="KW-0732">Signal</keyword>
<dbReference type="HOGENOM" id="CLU_1371029_0_0_10"/>
<accession>G8R5J4</accession>
<dbReference type="PROSITE" id="PS51257">
    <property type="entry name" value="PROKAR_LIPOPROTEIN"/>
    <property type="match status" value="1"/>
</dbReference>
<feature type="chain" id="PRO_5003515671" evidence="1">
    <location>
        <begin position="25"/>
        <end position="199"/>
    </location>
</feature>
<gene>
    <name evidence="2" type="ordered locus">Oweho_2296</name>
</gene>
<keyword evidence="3" id="KW-1185">Reference proteome</keyword>
<dbReference type="STRING" id="926562.Oweho_2296"/>